<name>A0A0N8PSY9_9CHLR</name>
<dbReference type="EMBL" id="LJCR01000122">
    <property type="protein sequence ID" value="KPV54053.1"/>
    <property type="molecule type" value="Genomic_DNA"/>
</dbReference>
<feature type="non-terminal residue" evidence="1">
    <location>
        <position position="172"/>
    </location>
</feature>
<evidence type="ECO:0000313" key="1">
    <source>
        <dbReference type="EMBL" id="KPV54053.1"/>
    </source>
</evidence>
<dbReference type="Proteomes" id="UP000050509">
    <property type="component" value="Unassembled WGS sequence"/>
</dbReference>
<protein>
    <submittedName>
        <fullName evidence="1">Uncharacterized protein</fullName>
    </submittedName>
</protein>
<comment type="caution">
    <text evidence="1">The sequence shown here is derived from an EMBL/GenBank/DDBJ whole genome shotgun (WGS) entry which is preliminary data.</text>
</comment>
<accession>A0A0N8PSY9</accession>
<evidence type="ECO:0000313" key="2">
    <source>
        <dbReference type="Proteomes" id="UP000050509"/>
    </source>
</evidence>
<keyword evidence="2" id="KW-1185">Reference proteome</keyword>
<dbReference type="AlphaFoldDB" id="A0A0N8PSY9"/>
<gene>
    <name evidence="1" type="ORF">SE17_06005</name>
</gene>
<sequence length="172" mass="19199">MQLTDRAEEAQLALTPAGQPRMLIVGDSELYPGGKDYIYAACDFGCTSAANWATERVFSSDGTAIFDVSDQHTPQHYFALDPQGRPRFVYQDRNYGIEPDHYGAFYAYCDAGCTDANNWQQTQIGRWIVGTGNYEIFHYTSLTFTSDGRPRLTADLIAMNEDGSDAPNGLYY</sequence>
<organism evidence="1 2">
    <name type="scientific">Kouleothrix aurantiaca</name>
    <dbReference type="NCBI Taxonomy" id="186479"/>
    <lineage>
        <taxon>Bacteria</taxon>
        <taxon>Bacillati</taxon>
        <taxon>Chloroflexota</taxon>
        <taxon>Chloroflexia</taxon>
        <taxon>Chloroflexales</taxon>
        <taxon>Roseiflexineae</taxon>
        <taxon>Roseiflexaceae</taxon>
        <taxon>Kouleothrix</taxon>
    </lineage>
</organism>
<reference evidence="1 2" key="1">
    <citation type="submission" date="2015-09" db="EMBL/GenBank/DDBJ databases">
        <title>Draft genome sequence of Kouleothrix aurantiaca JCM 19913.</title>
        <authorList>
            <person name="Hemp J."/>
        </authorList>
    </citation>
    <scope>NUCLEOTIDE SEQUENCE [LARGE SCALE GENOMIC DNA]</scope>
    <source>
        <strain evidence="1 2">COM-B</strain>
    </source>
</reference>
<proteinExistence type="predicted"/>